<gene>
    <name evidence="2" type="ORF">PAHAL_4G153400</name>
</gene>
<name>A0A2T8JCZ0_9POAL</name>
<protein>
    <submittedName>
        <fullName evidence="2">Uncharacterized protein</fullName>
    </submittedName>
</protein>
<organism evidence="2">
    <name type="scientific">Panicum hallii</name>
    <dbReference type="NCBI Taxonomy" id="206008"/>
    <lineage>
        <taxon>Eukaryota</taxon>
        <taxon>Viridiplantae</taxon>
        <taxon>Streptophyta</taxon>
        <taxon>Embryophyta</taxon>
        <taxon>Tracheophyta</taxon>
        <taxon>Spermatophyta</taxon>
        <taxon>Magnoliopsida</taxon>
        <taxon>Liliopsida</taxon>
        <taxon>Poales</taxon>
        <taxon>Poaceae</taxon>
        <taxon>PACMAD clade</taxon>
        <taxon>Panicoideae</taxon>
        <taxon>Panicodae</taxon>
        <taxon>Paniceae</taxon>
        <taxon>Panicinae</taxon>
        <taxon>Panicum</taxon>
        <taxon>Panicum sect. Panicum</taxon>
    </lineage>
</organism>
<proteinExistence type="predicted"/>
<sequence>MDFTLIYSKRQAVESVSADSLHSLTLKYRKSIVTPFGIRPKVASPNREEGWKEGMADSLASGLMPPHAHINGQPRALSQPHASSSLPLLDPQNPHRVLPKHPESTSMLHEVELLVLLVDIDDIWYHGQDLYSMLLYCTHRIQVWRHRFDFVVG</sequence>
<reference evidence="2" key="1">
    <citation type="submission" date="2018-04" db="EMBL/GenBank/DDBJ databases">
        <title>WGS assembly of Panicum hallii.</title>
        <authorList>
            <person name="Lovell J."/>
            <person name="Jenkins J."/>
            <person name="Lowry D."/>
            <person name="Mamidi S."/>
            <person name="Sreedasyam A."/>
            <person name="Weng X."/>
            <person name="Barry K."/>
            <person name="Bonette J."/>
            <person name="Campitelli B."/>
            <person name="Daum C."/>
            <person name="Gordon S."/>
            <person name="Gould B."/>
            <person name="Lipzen A."/>
            <person name="Macqueen A."/>
            <person name="Palacio-Mejia J."/>
            <person name="Plott C."/>
            <person name="Shakirov E."/>
            <person name="Shu S."/>
            <person name="Yoshinaga Y."/>
            <person name="Zane M."/>
            <person name="Rokhsar D."/>
            <person name="Grimwood J."/>
            <person name="Schmutz J."/>
            <person name="Juenger T."/>
        </authorList>
    </citation>
    <scope>NUCLEOTIDE SEQUENCE [LARGE SCALE GENOMIC DNA]</scope>
    <source>
        <strain evidence="2">FIL2</strain>
    </source>
</reference>
<evidence type="ECO:0000256" key="1">
    <source>
        <dbReference type="SAM" id="MobiDB-lite"/>
    </source>
</evidence>
<feature type="region of interest" description="Disordered" evidence="1">
    <location>
        <begin position="70"/>
        <end position="96"/>
    </location>
</feature>
<dbReference type="AlphaFoldDB" id="A0A2T8JCZ0"/>
<accession>A0A2T8JCZ0</accession>
<dbReference type="Proteomes" id="UP000243499">
    <property type="component" value="Chromosome 4"/>
</dbReference>
<dbReference type="Gramene" id="PVH47790">
    <property type="protein sequence ID" value="PVH47790"/>
    <property type="gene ID" value="PAHAL_4G153400"/>
</dbReference>
<evidence type="ECO:0000313" key="2">
    <source>
        <dbReference type="EMBL" id="PVH47790.1"/>
    </source>
</evidence>
<dbReference type="EMBL" id="CM008049">
    <property type="protein sequence ID" value="PVH47790.1"/>
    <property type="molecule type" value="Genomic_DNA"/>
</dbReference>